<dbReference type="PROSITE" id="PS52048">
    <property type="entry name" value="UCH_DOMAIN"/>
    <property type="match status" value="1"/>
</dbReference>
<evidence type="ECO:0000313" key="11">
    <source>
        <dbReference type="Proteomes" id="UP001337655"/>
    </source>
</evidence>
<comment type="similarity">
    <text evidence="6 7">Belongs to the peptidase C12 family.</text>
</comment>
<dbReference type="InterPro" id="IPR038765">
    <property type="entry name" value="Papain-like_cys_pep_sf"/>
</dbReference>
<feature type="active site" description="Proton donor" evidence="6">
    <location>
        <position position="306"/>
    </location>
</feature>
<dbReference type="GO" id="GO:0005737">
    <property type="term" value="C:cytoplasm"/>
    <property type="evidence" value="ECO:0007669"/>
    <property type="project" value="TreeGrafter"/>
</dbReference>
<feature type="site" description="Important for enzyme activity" evidence="6">
    <location>
        <position position="321"/>
    </location>
</feature>
<evidence type="ECO:0000256" key="4">
    <source>
        <dbReference type="ARBA" id="ARBA00022801"/>
    </source>
</evidence>
<comment type="caution">
    <text evidence="10">The sequence shown here is derived from an EMBL/GenBank/DDBJ whole genome shotgun (WGS) entry which is preliminary data.</text>
</comment>
<feature type="region of interest" description="Disordered" evidence="8">
    <location>
        <begin position="1"/>
        <end position="24"/>
    </location>
</feature>
<comment type="catalytic activity">
    <reaction evidence="1 6 7">
        <text>Thiol-dependent hydrolysis of ester, thioester, amide, peptide and isopeptide bonds formed by the C-terminal Gly of ubiquitin (a 76-residue protein attached to proteins as an intracellular targeting signal).</text>
        <dbReference type="EC" id="3.4.19.12"/>
    </reaction>
</comment>
<dbReference type="GO" id="GO:0016579">
    <property type="term" value="P:protein deubiquitination"/>
    <property type="evidence" value="ECO:0007669"/>
    <property type="project" value="TreeGrafter"/>
</dbReference>
<evidence type="ECO:0000256" key="1">
    <source>
        <dbReference type="ARBA" id="ARBA00000707"/>
    </source>
</evidence>
<dbReference type="InterPro" id="IPR036959">
    <property type="entry name" value="Peptidase_C12_UCH_sf"/>
</dbReference>
<dbReference type="EMBL" id="JAVRRT010000004">
    <property type="protein sequence ID" value="KAK5172973.1"/>
    <property type="molecule type" value="Genomic_DNA"/>
</dbReference>
<evidence type="ECO:0000256" key="7">
    <source>
        <dbReference type="RuleBase" id="RU361215"/>
    </source>
</evidence>
<evidence type="ECO:0000256" key="3">
    <source>
        <dbReference type="ARBA" id="ARBA00022786"/>
    </source>
</evidence>
<keyword evidence="5 6" id="KW-0788">Thiol protease</keyword>
<keyword evidence="4 6" id="KW-0378">Hydrolase</keyword>
<feature type="compositionally biased region" description="Basic and acidic residues" evidence="8">
    <location>
        <begin position="195"/>
        <end position="206"/>
    </location>
</feature>
<feature type="active site" description="Nucleophile" evidence="6">
    <location>
        <position position="114"/>
    </location>
</feature>
<keyword evidence="11" id="KW-1185">Reference proteome</keyword>
<keyword evidence="2 6" id="KW-0645">Protease</keyword>
<evidence type="ECO:0000256" key="6">
    <source>
        <dbReference type="PROSITE-ProRule" id="PRU01393"/>
    </source>
</evidence>
<dbReference type="GeneID" id="89924442"/>
<evidence type="ECO:0000256" key="5">
    <source>
        <dbReference type="ARBA" id="ARBA00022807"/>
    </source>
</evidence>
<dbReference type="RefSeq" id="XP_064661691.1">
    <property type="nucleotide sequence ID" value="XM_064800352.1"/>
</dbReference>
<dbReference type="Pfam" id="PF01088">
    <property type="entry name" value="Peptidase_C12"/>
    <property type="match status" value="1"/>
</dbReference>
<name>A0AAV9PKP1_9PEZI</name>
<dbReference type="PANTHER" id="PTHR10589:SF29">
    <property type="entry name" value="UBIQUITIN CARBOXYL-TERMINAL HYDROLASE"/>
    <property type="match status" value="1"/>
</dbReference>
<dbReference type="GO" id="GO:0006511">
    <property type="term" value="P:ubiquitin-dependent protein catabolic process"/>
    <property type="evidence" value="ECO:0007669"/>
    <property type="project" value="UniProtKB-UniRule"/>
</dbReference>
<dbReference type="Gene3D" id="3.40.532.10">
    <property type="entry name" value="Peptidase C12, ubiquitin carboxyl-terminal hydrolase"/>
    <property type="match status" value="1"/>
</dbReference>
<dbReference type="SUPFAM" id="SSF54001">
    <property type="entry name" value="Cysteine proteinases"/>
    <property type="match status" value="2"/>
</dbReference>
<dbReference type="PANTHER" id="PTHR10589">
    <property type="entry name" value="UBIQUITIN CARBOXYL-TERMINAL HYDROLASE"/>
    <property type="match status" value="1"/>
</dbReference>
<organism evidence="10 11">
    <name type="scientific">Saxophila tyrrhenica</name>
    <dbReference type="NCBI Taxonomy" id="1690608"/>
    <lineage>
        <taxon>Eukaryota</taxon>
        <taxon>Fungi</taxon>
        <taxon>Dikarya</taxon>
        <taxon>Ascomycota</taxon>
        <taxon>Pezizomycotina</taxon>
        <taxon>Dothideomycetes</taxon>
        <taxon>Dothideomycetidae</taxon>
        <taxon>Mycosphaerellales</taxon>
        <taxon>Extremaceae</taxon>
        <taxon>Saxophila</taxon>
    </lineage>
</organism>
<sequence>MPPKKGTKRKASNGSLANGEMDLLPPDRATWPGWVEMESEPAFFNVMLNEMGVQGVKVQEVYGLDEEMLAILPQPVHALIFLFRYRDVDETESEKGTECPEHVWFANQIPDFACASVALLNIVNNIKGLRMGRELRDFKDFTKDMDPLSRGDAIDSFEFVKKIHNSFARENDLLIADVHYRQKSMKAKKRQAVAKARETREAKKEGSTPLKPQPVNGRATATPERASTRTRKQPASIANGTASPASSPLSDPPESDADFETPSKAKKHAQETNGDRRRSARQPKPRKDVFATKAPPPDNDEQEGFHFIAYMPIQGHVWRMDGLDSFPQDMGEFDKTVDGGWMNVAQPALQTRMAMYEGADIEFNLMAVVHDPVVKDRNELARNIKALQAVDEELTKSFEEWRDLDGAETKKDVITGFSSEVSITQTDIDDAALTKELLEELKQDDNLMRLVEMRKKIICEQAPLRGAVRDATETAKGDEEKARHRRHDYGKFVRSWMGALAENELVTDLIEDAT</sequence>
<dbReference type="EC" id="3.4.19.12" evidence="7"/>
<reference evidence="10 11" key="1">
    <citation type="submission" date="2023-08" db="EMBL/GenBank/DDBJ databases">
        <title>Black Yeasts Isolated from many extreme environments.</title>
        <authorList>
            <person name="Coleine C."/>
            <person name="Stajich J.E."/>
            <person name="Selbmann L."/>
        </authorList>
    </citation>
    <scope>NUCLEOTIDE SEQUENCE [LARGE SCALE GENOMIC DNA]</scope>
    <source>
        <strain evidence="10 11">CCFEE 5935</strain>
    </source>
</reference>
<evidence type="ECO:0000313" key="10">
    <source>
        <dbReference type="EMBL" id="KAK5172973.1"/>
    </source>
</evidence>
<dbReference type="Proteomes" id="UP001337655">
    <property type="component" value="Unassembled WGS sequence"/>
</dbReference>
<gene>
    <name evidence="10" type="ORF">LTR77_003095</name>
</gene>
<dbReference type="PRINTS" id="PR00707">
    <property type="entry name" value="UBCTHYDRLASE"/>
</dbReference>
<dbReference type="InterPro" id="IPR001578">
    <property type="entry name" value="Peptidase_C12_UCH"/>
</dbReference>
<dbReference type="GO" id="GO:0004843">
    <property type="term" value="F:cysteine-type deubiquitinase activity"/>
    <property type="evidence" value="ECO:0007669"/>
    <property type="project" value="UniProtKB-UniRule"/>
</dbReference>
<feature type="compositionally biased region" description="Basic residues" evidence="8">
    <location>
        <begin position="1"/>
        <end position="11"/>
    </location>
</feature>
<dbReference type="AlphaFoldDB" id="A0AAV9PKP1"/>
<accession>A0AAV9PKP1</accession>
<proteinExistence type="inferred from homology"/>
<protein>
    <recommendedName>
        <fullName evidence="7">Ubiquitin carboxyl-terminal hydrolase</fullName>
        <ecNumber evidence="7">3.4.19.12</ecNumber>
    </recommendedName>
</protein>
<evidence type="ECO:0000256" key="8">
    <source>
        <dbReference type="SAM" id="MobiDB-lite"/>
    </source>
</evidence>
<evidence type="ECO:0000256" key="2">
    <source>
        <dbReference type="ARBA" id="ARBA00022670"/>
    </source>
</evidence>
<feature type="region of interest" description="Disordered" evidence="8">
    <location>
        <begin position="185"/>
        <end position="303"/>
    </location>
</feature>
<evidence type="ECO:0000259" key="9">
    <source>
        <dbReference type="PROSITE" id="PS52048"/>
    </source>
</evidence>
<feature type="domain" description="UCH catalytic" evidence="9">
    <location>
        <begin position="33"/>
        <end position="370"/>
    </location>
</feature>
<keyword evidence="3 6" id="KW-0833">Ubl conjugation pathway</keyword>
<feature type="compositionally biased region" description="Basic and acidic residues" evidence="8">
    <location>
        <begin position="268"/>
        <end position="277"/>
    </location>
</feature>
<feature type="site" description="Transition state stabilizer" evidence="6">
    <location>
        <position position="108"/>
    </location>
</feature>